<evidence type="ECO:0000256" key="1">
    <source>
        <dbReference type="ARBA" id="ARBA00004442"/>
    </source>
</evidence>
<name>D8PER1_9BACT</name>
<protein>
    <recommendedName>
        <fullName evidence="7">OmpA-like domain-containing protein</fullName>
    </recommendedName>
</protein>
<feature type="domain" description="OmpA-like" evidence="7">
    <location>
        <begin position="210"/>
        <end position="325"/>
    </location>
</feature>
<evidence type="ECO:0000259" key="7">
    <source>
        <dbReference type="PROSITE" id="PS51123"/>
    </source>
</evidence>
<proteinExistence type="predicted"/>
<evidence type="ECO:0000256" key="5">
    <source>
        <dbReference type="SAM" id="MobiDB-lite"/>
    </source>
</evidence>
<dbReference type="eggNOG" id="COG2885">
    <property type="taxonomic scope" value="Bacteria"/>
</dbReference>
<dbReference type="SUPFAM" id="SSF103088">
    <property type="entry name" value="OmpA-like"/>
    <property type="match status" value="1"/>
</dbReference>
<dbReference type="GO" id="GO:0009279">
    <property type="term" value="C:cell outer membrane"/>
    <property type="evidence" value="ECO:0007669"/>
    <property type="project" value="UniProtKB-SubCell"/>
</dbReference>
<keyword evidence="2 4" id="KW-0472">Membrane</keyword>
<dbReference type="PRINTS" id="PR01021">
    <property type="entry name" value="OMPADOMAIN"/>
</dbReference>
<evidence type="ECO:0000256" key="6">
    <source>
        <dbReference type="SAM" id="SignalP"/>
    </source>
</evidence>
<comment type="subcellular location">
    <subcellularLocation>
        <location evidence="1">Cell outer membrane</location>
    </subcellularLocation>
</comment>
<dbReference type="Proteomes" id="UP000001660">
    <property type="component" value="Chromosome"/>
</dbReference>
<evidence type="ECO:0000256" key="2">
    <source>
        <dbReference type="ARBA" id="ARBA00023136"/>
    </source>
</evidence>
<dbReference type="Pfam" id="PF00691">
    <property type="entry name" value="OmpA"/>
    <property type="match status" value="1"/>
</dbReference>
<dbReference type="Gene3D" id="3.30.1330.60">
    <property type="entry name" value="OmpA-like domain"/>
    <property type="match status" value="1"/>
</dbReference>
<dbReference type="AlphaFoldDB" id="D8PER1"/>
<dbReference type="EMBL" id="FP929003">
    <property type="protein sequence ID" value="CBK41720.1"/>
    <property type="molecule type" value="Genomic_DNA"/>
</dbReference>
<dbReference type="STRING" id="330214.NIDE1997"/>
<accession>D8PER1</accession>
<dbReference type="InterPro" id="IPR006664">
    <property type="entry name" value="OMP_bac"/>
</dbReference>
<sequence>MARMTYLVSVLIGIAAATSLAGAADVPQDIKGGKDHPLIRRYEGAVLAEYGYKKFDEYVLPSLPVVNNSCSKGKTIEGEVTHLIYVMPKDRSIVEVVRNYELEFKGKGYDAIFSAADEQESHACGRMEAYGGVPSADGKNRFTIYRKTMPEGESHIVFFAAPSFGQYVGPEGKFSIKDQVVVQFDVIVAKPMETNKLVGFVGAQDMADQISSNGRVSLYGLYFDTNKAELRPDSEPTLQEMATLLKGRPQLKLLVVGHTDNIGSYEENGILSQRRAHAVINALASKHGIAKARLTPVGDSFSAPIASNKTEEGRAKNRRVELVER</sequence>
<evidence type="ECO:0000313" key="8">
    <source>
        <dbReference type="EMBL" id="CBK41720.1"/>
    </source>
</evidence>
<feature type="signal peptide" evidence="6">
    <location>
        <begin position="1"/>
        <end position="23"/>
    </location>
</feature>
<feature type="chain" id="PRO_5003119884" description="OmpA-like domain-containing protein" evidence="6">
    <location>
        <begin position="24"/>
        <end position="325"/>
    </location>
</feature>
<feature type="compositionally biased region" description="Basic and acidic residues" evidence="5">
    <location>
        <begin position="309"/>
        <end position="325"/>
    </location>
</feature>
<dbReference type="PROSITE" id="PS51123">
    <property type="entry name" value="OMPA_2"/>
    <property type="match status" value="1"/>
</dbReference>
<dbReference type="HOGENOM" id="CLU_055761_0_0_0"/>
<keyword evidence="9" id="KW-1185">Reference proteome</keyword>
<reference evidence="8 9" key="1">
    <citation type="journal article" date="2010" name="Proc. Natl. Acad. Sci. U.S.A.">
        <title>A Nitrospira metagenome illuminates the physiology and evolution of globally important nitrite-oxidizing bacteria.</title>
        <authorList>
            <person name="Lucker S."/>
            <person name="Wagner M."/>
            <person name="Maixner F."/>
            <person name="Pelletier E."/>
            <person name="Koch H."/>
            <person name="Vacherie B."/>
            <person name="Rattei T."/>
            <person name="Sinninghe Damste J."/>
            <person name="Spieck E."/>
            <person name="Le Paslier D."/>
            <person name="Daims H."/>
        </authorList>
    </citation>
    <scope>NUCLEOTIDE SEQUENCE [LARGE SCALE GENOMIC DNA]</scope>
</reference>
<gene>
    <name evidence="8" type="ORF">NIDE1997</name>
</gene>
<keyword evidence="3" id="KW-0998">Cell outer membrane</keyword>
<evidence type="ECO:0000256" key="4">
    <source>
        <dbReference type="PROSITE-ProRule" id="PRU00473"/>
    </source>
</evidence>
<dbReference type="InterPro" id="IPR036737">
    <property type="entry name" value="OmpA-like_sf"/>
</dbReference>
<dbReference type="InterPro" id="IPR050330">
    <property type="entry name" value="Bact_OuterMem_StrucFunc"/>
</dbReference>
<feature type="region of interest" description="Disordered" evidence="5">
    <location>
        <begin position="301"/>
        <end position="325"/>
    </location>
</feature>
<evidence type="ECO:0000256" key="3">
    <source>
        <dbReference type="ARBA" id="ARBA00023237"/>
    </source>
</evidence>
<dbReference type="PANTHER" id="PTHR30329:SF21">
    <property type="entry name" value="LIPOPROTEIN YIAD-RELATED"/>
    <property type="match status" value="1"/>
</dbReference>
<dbReference type="PANTHER" id="PTHR30329">
    <property type="entry name" value="STATOR ELEMENT OF FLAGELLAR MOTOR COMPLEX"/>
    <property type="match status" value="1"/>
</dbReference>
<dbReference type="KEGG" id="nde:NIDE1997"/>
<evidence type="ECO:0000313" key="9">
    <source>
        <dbReference type="Proteomes" id="UP000001660"/>
    </source>
</evidence>
<organism evidence="8 9">
    <name type="scientific">Nitrospira defluvii</name>
    <dbReference type="NCBI Taxonomy" id="330214"/>
    <lineage>
        <taxon>Bacteria</taxon>
        <taxon>Pseudomonadati</taxon>
        <taxon>Nitrospirota</taxon>
        <taxon>Nitrospiria</taxon>
        <taxon>Nitrospirales</taxon>
        <taxon>Nitrospiraceae</taxon>
        <taxon>Nitrospira</taxon>
    </lineage>
</organism>
<dbReference type="InterPro" id="IPR006665">
    <property type="entry name" value="OmpA-like"/>
</dbReference>
<keyword evidence="6" id="KW-0732">Signal</keyword>
<dbReference type="CDD" id="cd07185">
    <property type="entry name" value="OmpA_C-like"/>
    <property type="match status" value="1"/>
</dbReference>